<feature type="active site" evidence="2">
    <location>
        <position position="50"/>
    </location>
</feature>
<proteinExistence type="inferred from homology"/>
<dbReference type="RefSeq" id="WP_170034768.1">
    <property type="nucleotide sequence ID" value="NZ_JABDTL010000001.1"/>
</dbReference>
<evidence type="ECO:0000256" key="2">
    <source>
        <dbReference type="PIRSR" id="PIRSR016184-1"/>
    </source>
</evidence>
<dbReference type="InterPro" id="IPR003719">
    <property type="entry name" value="Phenazine_PhzF-like"/>
</dbReference>
<dbReference type="GO" id="GO:0005737">
    <property type="term" value="C:cytoplasm"/>
    <property type="evidence" value="ECO:0007669"/>
    <property type="project" value="TreeGrafter"/>
</dbReference>
<dbReference type="GO" id="GO:0102943">
    <property type="term" value="F:trans-2,3-dihydro-3-hydroxy-anthranilate isomerase activity"/>
    <property type="evidence" value="ECO:0007669"/>
    <property type="project" value="UniProtKB-EC"/>
</dbReference>
<comment type="caution">
    <text evidence="3">The sequence shown here is derived from an EMBL/GenBank/DDBJ whole genome shotgun (WGS) entry which is preliminary data.</text>
</comment>
<dbReference type="PANTHER" id="PTHR13774">
    <property type="entry name" value="PHENAZINE BIOSYNTHESIS PROTEIN"/>
    <property type="match status" value="1"/>
</dbReference>
<dbReference type="Pfam" id="PF02567">
    <property type="entry name" value="PhzC-PhzF"/>
    <property type="match status" value="1"/>
</dbReference>
<accession>A0A841H263</accession>
<organism evidence="3 4">
    <name type="scientific">Longimicrobium terrae</name>
    <dbReference type="NCBI Taxonomy" id="1639882"/>
    <lineage>
        <taxon>Bacteria</taxon>
        <taxon>Pseudomonadati</taxon>
        <taxon>Gemmatimonadota</taxon>
        <taxon>Longimicrobiia</taxon>
        <taxon>Longimicrobiales</taxon>
        <taxon>Longimicrobiaceae</taxon>
        <taxon>Longimicrobium</taxon>
    </lineage>
</organism>
<protein>
    <submittedName>
        <fullName evidence="3">Trans-2,3-dihydro-3-hydroxyanthranilate isomerase</fullName>
        <ecNumber evidence="3">5.3.3.17</ecNumber>
    </submittedName>
</protein>
<dbReference type="Proteomes" id="UP000582837">
    <property type="component" value="Unassembled WGS sequence"/>
</dbReference>
<sequence>MSEPRTFQFHTLDVFTDRVFGGNPLAVFPDAAGLSGEDMRQIAREFNLSETVFVFPPENAAHTARLRIFTPGMELPFAGHPTVGTALLLSWLGRVPLAGDAAEAVLEEGVGPVRVALSGQGGRADFARLTAAVLPEWGPPAPTASILAQLLSLDPDEIGADGFEAETVSCGVPFQIIPVRDTDVLSRARLNRATWNEHVGPGWAPHVYVFTPDGESADLRARMFAPAMGIDEDPATGAAASAFAGYLARRLDGAPERVLRWSVAQGVEMGRPSLLHLEADIRGGEIAAVRVGGGAVPVTTGHLTLPVADAS</sequence>
<dbReference type="SUPFAM" id="SSF54506">
    <property type="entry name" value="Diaminopimelate epimerase-like"/>
    <property type="match status" value="1"/>
</dbReference>
<dbReference type="Gene3D" id="3.10.310.10">
    <property type="entry name" value="Diaminopimelate Epimerase, Chain A, domain 1"/>
    <property type="match status" value="2"/>
</dbReference>
<evidence type="ECO:0000313" key="3">
    <source>
        <dbReference type="EMBL" id="MBB6072083.1"/>
    </source>
</evidence>
<name>A0A841H263_9BACT</name>
<reference evidence="3 4" key="1">
    <citation type="submission" date="2020-08" db="EMBL/GenBank/DDBJ databases">
        <title>Genomic Encyclopedia of Type Strains, Phase IV (KMG-IV): sequencing the most valuable type-strain genomes for metagenomic binning, comparative biology and taxonomic classification.</title>
        <authorList>
            <person name="Goeker M."/>
        </authorList>
    </citation>
    <scope>NUCLEOTIDE SEQUENCE [LARGE SCALE GENOMIC DNA]</scope>
    <source>
        <strain evidence="3 4">DSM 29007</strain>
    </source>
</reference>
<keyword evidence="3" id="KW-0413">Isomerase</keyword>
<evidence type="ECO:0000313" key="4">
    <source>
        <dbReference type="Proteomes" id="UP000582837"/>
    </source>
</evidence>
<dbReference type="EC" id="5.3.3.17" evidence="3"/>
<evidence type="ECO:0000256" key="1">
    <source>
        <dbReference type="ARBA" id="ARBA00008270"/>
    </source>
</evidence>
<dbReference type="AlphaFoldDB" id="A0A841H263"/>
<dbReference type="PANTHER" id="PTHR13774:SF32">
    <property type="entry name" value="ANTISENSE-ENHANCING SEQUENCE 1"/>
    <property type="match status" value="1"/>
</dbReference>
<comment type="similarity">
    <text evidence="1">Belongs to the PhzF family.</text>
</comment>
<keyword evidence="4" id="KW-1185">Reference proteome</keyword>
<gene>
    <name evidence="3" type="ORF">HNQ61_003744</name>
</gene>
<dbReference type="NCBIfam" id="TIGR00654">
    <property type="entry name" value="PhzF_family"/>
    <property type="match status" value="1"/>
</dbReference>
<dbReference type="PIRSF" id="PIRSF016184">
    <property type="entry name" value="PhzC_PhzF"/>
    <property type="match status" value="1"/>
</dbReference>
<dbReference type="EMBL" id="JACHIA010000012">
    <property type="protein sequence ID" value="MBB6072083.1"/>
    <property type="molecule type" value="Genomic_DNA"/>
</dbReference>